<evidence type="ECO:0008006" key="3">
    <source>
        <dbReference type="Google" id="ProtNLM"/>
    </source>
</evidence>
<gene>
    <name evidence="1" type="ORF">BGW38_000171</name>
</gene>
<protein>
    <recommendedName>
        <fullName evidence="3">Late embryogenesis abundant protein LEA-2 subgroup domain-containing protein</fullName>
    </recommendedName>
</protein>
<keyword evidence="2" id="KW-1185">Reference proteome</keyword>
<proteinExistence type="predicted"/>
<organism evidence="1 2">
    <name type="scientific">Lunasporangiospora selenospora</name>
    <dbReference type="NCBI Taxonomy" id="979761"/>
    <lineage>
        <taxon>Eukaryota</taxon>
        <taxon>Fungi</taxon>
        <taxon>Fungi incertae sedis</taxon>
        <taxon>Mucoromycota</taxon>
        <taxon>Mortierellomycotina</taxon>
        <taxon>Mortierellomycetes</taxon>
        <taxon>Mortierellales</taxon>
        <taxon>Mortierellaceae</taxon>
        <taxon>Lunasporangiospora</taxon>
    </lineage>
</organism>
<comment type="caution">
    <text evidence="1">The sequence shown here is derived from an EMBL/GenBank/DDBJ whole genome shotgun (WGS) entry which is preliminary data.</text>
</comment>
<dbReference type="Proteomes" id="UP000780801">
    <property type="component" value="Unassembled WGS sequence"/>
</dbReference>
<evidence type="ECO:0000313" key="1">
    <source>
        <dbReference type="EMBL" id="KAF9585900.1"/>
    </source>
</evidence>
<reference evidence="1" key="1">
    <citation type="journal article" date="2020" name="Fungal Divers.">
        <title>Resolving the Mortierellaceae phylogeny through synthesis of multi-gene phylogenetics and phylogenomics.</title>
        <authorList>
            <person name="Vandepol N."/>
            <person name="Liber J."/>
            <person name="Desiro A."/>
            <person name="Na H."/>
            <person name="Kennedy M."/>
            <person name="Barry K."/>
            <person name="Grigoriev I.V."/>
            <person name="Miller A.N."/>
            <person name="O'Donnell K."/>
            <person name="Stajich J.E."/>
            <person name="Bonito G."/>
        </authorList>
    </citation>
    <scope>NUCLEOTIDE SEQUENCE</scope>
    <source>
        <strain evidence="1">KOD1015</strain>
    </source>
</reference>
<evidence type="ECO:0000313" key="2">
    <source>
        <dbReference type="Proteomes" id="UP000780801"/>
    </source>
</evidence>
<dbReference type="AlphaFoldDB" id="A0A9P6G1Y8"/>
<name>A0A9P6G1Y8_9FUNG</name>
<sequence>MVLYTVFSIPKVEFQNLVGSPEFTFNDGNTTLGVHLVANLTVNNPNPIGVYFELLNITAYYPTYAPPIGGGNITNTDFPSKYVQTIQFPVWARYDKSQDPGFGLLKDLFSKCGKLGTVVGFKDSEFTMNFDLNIRMRILSFNLSPDIKRFPVDIDCPLNLIDLAKGLVPGGGGDGSWWNKIPGGVVDWIGLIPGFP</sequence>
<dbReference type="EMBL" id="JAABOA010000104">
    <property type="protein sequence ID" value="KAF9585900.1"/>
    <property type="molecule type" value="Genomic_DNA"/>
</dbReference>
<accession>A0A9P6G1Y8</accession>
<dbReference type="OrthoDB" id="20273at2759"/>